<feature type="non-terminal residue" evidence="2">
    <location>
        <position position="51"/>
    </location>
</feature>
<organism evidence="2">
    <name type="scientific">uncultured Nocardioidaceae bacterium</name>
    <dbReference type="NCBI Taxonomy" id="253824"/>
    <lineage>
        <taxon>Bacteria</taxon>
        <taxon>Bacillati</taxon>
        <taxon>Actinomycetota</taxon>
        <taxon>Actinomycetes</taxon>
        <taxon>Propionibacteriales</taxon>
        <taxon>Nocardioidaceae</taxon>
        <taxon>environmental samples</taxon>
    </lineage>
</organism>
<protein>
    <submittedName>
        <fullName evidence="2">Uncharacterized protein</fullName>
    </submittedName>
</protein>
<feature type="region of interest" description="Disordered" evidence="1">
    <location>
        <begin position="12"/>
        <end position="51"/>
    </location>
</feature>
<name>A0A6J4MNM5_9ACTN</name>
<sequence>GRLLWWSPVAVEPTPGRRSHHVESAVGTRRPGAGDPRPRGESRRRPRRRCV</sequence>
<evidence type="ECO:0000313" key="2">
    <source>
        <dbReference type="EMBL" id="CAA9363103.1"/>
    </source>
</evidence>
<evidence type="ECO:0000256" key="1">
    <source>
        <dbReference type="SAM" id="MobiDB-lite"/>
    </source>
</evidence>
<proteinExistence type="predicted"/>
<gene>
    <name evidence="2" type="ORF">AVDCRST_MAG36-2807</name>
</gene>
<feature type="non-terminal residue" evidence="2">
    <location>
        <position position="1"/>
    </location>
</feature>
<dbReference type="EMBL" id="CADCUH010000183">
    <property type="protein sequence ID" value="CAA9363103.1"/>
    <property type="molecule type" value="Genomic_DNA"/>
</dbReference>
<accession>A0A6J4MNM5</accession>
<reference evidence="2" key="1">
    <citation type="submission" date="2020-02" db="EMBL/GenBank/DDBJ databases">
        <authorList>
            <person name="Meier V. D."/>
        </authorList>
    </citation>
    <scope>NUCLEOTIDE SEQUENCE</scope>
    <source>
        <strain evidence="2">AVDCRST_MAG36</strain>
    </source>
</reference>
<dbReference type="AlphaFoldDB" id="A0A6J4MNM5"/>